<reference evidence="6" key="1">
    <citation type="submission" date="2022-08" db="UniProtKB">
        <authorList>
            <consortium name="EnsemblMetazoa"/>
        </authorList>
    </citation>
    <scope>IDENTIFICATION</scope>
    <source>
        <strain evidence="6">EBRO</strain>
    </source>
</reference>
<dbReference type="PANTHER" id="PTHR11857:SF43">
    <property type="entry name" value="GEO07291P1-RELATED"/>
    <property type="match status" value="1"/>
</dbReference>
<dbReference type="SUPFAM" id="SSF47565">
    <property type="entry name" value="Insect pheromone/odorant-binding proteins"/>
    <property type="match status" value="2"/>
</dbReference>
<evidence type="ECO:0000313" key="6">
    <source>
        <dbReference type="EnsemblMetazoa" id="AATE003612-PA.1"/>
    </source>
</evidence>
<dbReference type="STRING" id="41427.A0A182IQL5"/>
<sequence>MIGVTILGALFIVQGATAQGNSQALNTEQALFVYTRCQEDHLPSGPTRANYIRNWHQWQLKPNDAITQCYAKCVLEGLGLYDAKDKKFTPKGITVQYQAYKSISGATNDAVAKFQQAIGALDAASGSCADVFKVYLPVHNKFADVSRKLFHGTVEGAARIYAADPNIKKKGESYIAYCEKRVYGDSNKDDLCKARRYELTGTDQLKQHIDCIFKGLRYFNEKGLNVDEIVRDFKLVKKGNLEQQVRSVLSKCAGRTAYDYYACLVNSDLKEDFKSAFDFREIRSANYVYLVQGNVYDPAKVKEEVAKADATVC</sequence>
<name>A0A182IQL5_ANOAO</name>
<organism evidence="6">
    <name type="scientific">Anopheles atroparvus</name>
    <name type="common">European mosquito</name>
    <dbReference type="NCBI Taxonomy" id="41427"/>
    <lineage>
        <taxon>Eukaryota</taxon>
        <taxon>Metazoa</taxon>
        <taxon>Ecdysozoa</taxon>
        <taxon>Arthropoda</taxon>
        <taxon>Hexapoda</taxon>
        <taxon>Insecta</taxon>
        <taxon>Pterygota</taxon>
        <taxon>Neoptera</taxon>
        <taxon>Endopterygota</taxon>
        <taxon>Diptera</taxon>
        <taxon>Nematocera</taxon>
        <taxon>Culicoidea</taxon>
        <taxon>Culicidae</taxon>
        <taxon>Anophelinae</taxon>
        <taxon>Anopheles</taxon>
    </lineage>
</organism>
<protein>
    <recommendedName>
        <fullName evidence="7">Long form D7 salivary protein</fullName>
    </recommendedName>
</protein>
<dbReference type="AlphaFoldDB" id="A0A182IQL5"/>
<comment type="subcellular location">
    <subcellularLocation>
        <location evidence="1">Secreted</location>
    </subcellularLocation>
</comment>
<keyword evidence="3" id="KW-0964">Secreted</keyword>
<comment type="similarity">
    <text evidence="2">Belongs to the PBP/GOBP family.</text>
</comment>
<dbReference type="Gene3D" id="1.10.238.20">
    <property type="entry name" value="Pheromone/general odorant binding protein domain"/>
    <property type="match status" value="2"/>
</dbReference>
<dbReference type="PANTHER" id="PTHR11857">
    <property type="entry name" value="ODORANT BINDING PROTEIN-RELATED"/>
    <property type="match status" value="1"/>
</dbReference>
<dbReference type="EnsemblMetazoa" id="AATE003612-RA">
    <property type="protein sequence ID" value="AATE003612-PA.1"/>
    <property type="gene ID" value="AATE003612"/>
</dbReference>
<dbReference type="GO" id="GO:0005615">
    <property type="term" value="C:extracellular space"/>
    <property type="evidence" value="ECO:0007669"/>
    <property type="project" value="TreeGrafter"/>
</dbReference>
<dbReference type="InterPro" id="IPR006170">
    <property type="entry name" value="PBP/GOBP"/>
</dbReference>
<accession>A0A182IQL5</accession>
<keyword evidence="5" id="KW-1015">Disulfide bond</keyword>
<dbReference type="InterPro" id="IPR036728">
    <property type="entry name" value="PBP_GOBP_sf"/>
</dbReference>
<dbReference type="GO" id="GO:0007608">
    <property type="term" value="P:sensory perception of smell"/>
    <property type="evidence" value="ECO:0007669"/>
    <property type="project" value="TreeGrafter"/>
</dbReference>
<dbReference type="CDD" id="cd23992">
    <property type="entry name" value="PBP_GOBP"/>
    <property type="match status" value="1"/>
</dbReference>
<keyword evidence="4" id="KW-0732">Signal</keyword>
<proteinExistence type="inferred from homology"/>
<dbReference type="VEuPathDB" id="VectorBase:AATE003612"/>
<dbReference type="GO" id="GO:0005549">
    <property type="term" value="F:odorant binding"/>
    <property type="evidence" value="ECO:0007669"/>
    <property type="project" value="InterPro"/>
</dbReference>
<evidence type="ECO:0000256" key="1">
    <source>
        <dbReference type="ARBA" id="ARBA00004613"/>
    </source>
</evidence>
<evidence type="ECO:0000256" key="3">
    <source>
        <dbReference type="ARBA" id="ARBA00022525"/>
    </source>
</evidence>
<evidence type="ECO:0000256" key="2">
    <source>
        <dbReference type="ARBA" id="ARBA00008098"/>
    </source>
</evidence>
<evidence type="ECO:0000256" key="4">
    <source>
        <dbReference type="ARBA" id="ARBA00022729"/>
    </source>
</evidence>
<evidence type="ECO:0008006" key="7">
    <source>
        <dbReference type="Google" id="ProtNLM"/>
    </source>
</evidence>
<dbReference type="Pfam" id="PF01395">
    <property type="entry name" value="PBP_GOBP"/>
    <property type="match status" value="1"/>
</dbReference>
<evidence type="ECO:0000256" key="5">
    <source>
        <dbReference type="ARBA" id="ARBA00023157"/>
    </source>
</evidence>